<proteinExistence type="predicted"/>
<dbReference type="InterPro" id="IPR028098">
    <property type="entry name" value="Glyco_trans_4-like_N"/>
</dbReference>
<evidence type="ECO:0000259" key="3">
    <source>
        <dbReference type="Pfam" id="PF13439"/>
    </source>
</evidence>
<evidence type="ECO:0000256" key="1">
    <source>
        <dbReference type="ARBA" id="ARBA00022676"/>
    </source>
</evidence>
<organism evidence="4 5">
    <name type="scientific">Eiseniibacteriota bacterium</name>
    <dbReference type="NCBI Taxonomy" id="2212470"/>
    <lineage>
        <taxon>Bacteria</taxon>
        <taxon>Candidatus Eiseniibacteriota</taxon>
    </lineage>
</organism>
<accession>A0A538U740</accession>
<dbReference type="AlphaFoldDB" id="A0A538U740"/>
<sequence length="420" mass="48218">MDRTYHYLGGDELHTGMYVSLLRRLEREDLVVDLIARVRVSPNPVTLWRAWTHRHLLGPNPIAALRGQIRGAVHPVPIWAPFPALSLPLVERVLREPRREDRRMVLHTRQIVMGRLALALRRRLPGVRVISEMEGDPLAELQYIRIGVDRPSPLTRLRWAAEDRYYTREERRLVRESDAVLCVSQKLKDLLIRRYGLDQTDAQRLSVFPSVGDPSTFFFDPAKRADLRQALGIDRRFVVVYSGNLNARWQVPDRLVEVFGLIRQNRPDAYFLILTPEKDRPLIATHLEAARLSPEDYGMHSCRHDDVVRFLCAGDVGLLLRDRHLMNEVAAPGKFAEYMLTGLPTVMTEGIGDFSEQVRDQPFACVLPGLDRLEASQARIQAFCRRPVSFEARAAQGRWAAERFSTELRIPQLAALYRSL</sequence>
<dbReference type="PANTHER" id="PTHR12526:SF510">
    <property type="entry name" value="D-INOSITOL 3-PHOSPHATE GLYCOSYLTRANSFERASE"/>
    <property type="match status" value="1"/>
</dbReference>
<name>A0A538U740_UNCEI</name>
<dbReference type="Gene3D" id="3.40.50.2000">
    <property type="entry name" value="Glycogen Phosphorylase B"/>
    <property type="match status" value="2"/>
</dbReference>
<dbReference type="PANTHER" id="PTHR12526">
    <property type="entry name" value="GLYCOSYLTRANSFERASE"/>
    <property type="match status" value="1"/>
</dbReference>
<gene>
    <name evidence="4" type="ORF">E6K81_09465</name>
</gene>
<evidence type="ECO:0000313" key="4">
    <source>
        <dbReference type="EMBL" id="TMQ71703.1"/>
    </source>
</evidence>
<keyword evidence="1" id="KW-0328">Glycosyltransferase</keyword>
<evidence type="ECO:0000256" key="2">
    <source>
        <dbReference type="ARBA" id="ARBA00022679"/>
    </source>
</evidence>
<dbReference type="Proteomes" id="UP000319771">
    <property type="component" value="Unassembled WGS sequence"/>
</dbReference>
<dbReference type="SUPFAM" id="SSF53756">
    <property type="entry name" value="UDP-Glycosyltransferase/glycogen phosphorylase"/>
    <property type="match status" value="1"/>
</dbReference>
<dbReference type="Pfam" id="PF13439">
    <property type="entry name" value="Glyco_transf_4"/>
    <property type="match status" value="1"/>
</dbReference>
<feature type="domain" description="Glycosyltransferase subfamily 4-like N-terminal" evidence="3">
    <location>
        <begin position="67"/>
        <end position="200"/>
    </location>
</feature>
<reference evidence="4 5" key="1">
    <citation type="journal article" date="2019" name="Nat. Microbiol.">
        <title>Mediterranean grassland soil C-N compound turnover is dependent on rainfall and depth, and is mediated by genomically divergent microorganisms.</title>
        <authorList>
            <person name="Diamond S."/>
            <person name="Andeer P.F."/>
            <person name="Li Z."/>
            <person name="Crits-Christoph A."/>
            <person name="Burstein D."/>
            <person name="Anantharaman K."/>
            <person name="Lane K.R."/>
            <person name="Thomas B.C."/>
            <person name="Pan C."/>
            <person name="Northen T.R."/>
            <person name="Banfield J.F."/>
        </authorList>
    </citation>
    <scope>NUCLEOTIDE SEQUENCE [LARGE SCALE GENOMIC DNA]</scope>
    <source>
        <strain evidence="4">WS_11</strain>
    </source>
</reference>
<dbReference type="EMBL" id="VBPB01000149">
    <property type="protein sequence ID" value="TMQ71703.1"/>
    <property type="molecule type" value="Genomic_DNA"/>
</dbReference>
<evidence type="ECO:0000313" key="5">
    <source>
        <dbReference type="Proteomes" id="UP000319771"/>
    </source>
</evidence>
<protein>
    <submittedName>
        <fullName evidence="4">Glycosyltransferase family 4 protein</fullName>
    </submittedName>
</protein>
<dbReference type="GO" id="GO:0016757">
    <property type="term" value="F:glycosyltransferase activity"/>
    <property type="evidence" value="ECO:0007669"/>
    <property type="project" value="UniProtKB-KW"/>
</dbReference>
<comment type="caution">
    <text evidence="4">The sequence shown here is derived from an EMBL/GenBank/DDBJ whole genome shotgun (WGS) entry which is preliminary data.</text>
</comment>
<keyword evidence="2 4" id="KW-0808">Transferase</keyword>